<dbReference type="EMBL" id="JALJOQ010000002">
    <property type="protein sequence ID" value="KAK9813987.1"/>
    <property type="molecule type" value="Genomic_DNA"/>
</dbReference>
<dbReference type="AlphaFoldDB" id="A0AAW1Q130"/>
<dbReference type="Proteomes" id="UP001465755">
    <property type="component" value="Unassembled WGS sequence"/>
</dbReference>
<proteinExistence type="predicted"/>
<organism evidence="2 3">
    <name type="scientific">Symbiochloris irregularis</name>
    <dbReference type="NCBI Taxonomy" id="706552"/>
    <lineage>
        <taxon>Eukaryota</taxon>
        <taxon>Viridiplantae</taxon>
        <taxon>Chlorophyta</taxon>
        <taxon>core chlorophytes</taxon>
        <taxon>Trebouxiophyceae</taxon>
        <taxon>Trebouxiales</taxon>
        <taxon>Trebouxiaceae</taxon>
        <taxon>Symbiochloris</taxon>
    </lineage>
</organism>
<accession>A0AAW1Q130</accession>
<evidence type="ECO:0008006" key="4">
    <source>
        <dbReference type="Google" id="ProtNLM"/>
    </source>
</evidence>
<name>A0AAW1Q130_9CHLO</name>
<evidence type="ECO:0000313" key="2">
    <source>
        <dbReference type="EMBL" id="KAK9813987.1"/>
    </source>
</evidence>
<feature type="region of interest" description="Disordered" evidence="1">
    <location>
        <begin position="64"/>
        <end position="85"/>
    </location>
</feature>
<evidence type="ECO:0000256" key="1">
    <source>
        <dbReference type="SAM" id="MobiDB-lite"/>
    </source>
</evidence>
<keyword evidence="3" id="KW-1185">Reference proteome</keyword>
<comment type="caution">
    <text evidence="2">The sequence shown here is derived from an EMBL/GenBank/DDBJ whole genome shotgun (WGS) entry which is preliminary data.</text>
</comment>
<gene>
    <name evidence="2" type="ORF">WJX73_008087</name>
</gene>
<sequence>MQSSPLRALRALYTGTLGSIEQLCTQSLCSVQRRQLFSIVQNERDSQAINELNRQLFAEGHPQKLRERSKGYARPALRRKEAAQASHKRISRRRFGYLMSWVMKRKERGF</sequence>
<reference evidence="2 3" key="1">
    <citation type="journal article" date="2024" name="Nat. Commun.">
        <title>Phylogenomics reveals the evolutionary origins of lichenization in chlorophyte algae.</title>
        <authorList>
            <person name="Puginier C."/>
            <person name="Libourel C."/>
            <person name="Otte J."/>
            <person name="Skaloud P."/>
            <person name="Haon M."/>
            <person name="Grisel S."/>
            <person name="Petersen M."/>
            <person name="Berrin J.G."/>
            <person name="Delaux P.M."/>
            <person name="Dal Grande F."/>
            <person name="Keller J."/>
        </authorList>
    </citation>
    <scope>NUCLEOTIDE SEQUENCE [LARGE SCALE GENOMIC DNA]</scope>
    <source>
        <strain evidence="2 3">SAG 2036</strain>
    </source>
</reference>
<protein>
    <recommendedName>
        <fullName evidence="4">Ribosomal protein S21</fullName>
    </recommendedName>
</protein>
<evidence type="ECO:0000313" key="3">
    <source>
        <dbReference type="Proteomes" id="UP001465755"/>
    </source>
</evidence>